<keyword evidence="9" id="KW-1185">Reference proteome</keyword>
<dbReference type="InterPro" id="IPR036155">
    <property type="entry name" value="Crypto/Photolyase_N_sf"/>
</dbReference>
<dbReference type="Pfam" id="PF00875">
    <property type="entry name" value="DNA_photolyase"/>
    <property type="match status" value="1"/>
</dbReference>
<evidence type="ECO:0000259" key="7">
    <source>
        <dbReference type="PROSITE" id="PS51645"/>
    </source>
</evidence>
<keyword evidence="8" id="KW-0456">Lyase</keyword>
<feature type="region of interest" description="Disordered" evidence="6">
    <location>
        <begin position="568"/>
        <end position="622"/>
    </location>
</feature>
<evidence type="ECO:0000256" key="1">
    <source>
        <dbReference type="ARBA" id="ARBA00005862"/>
    </source>
</evidence>
<dbReference type="GO" id="GO:0071949">
    <property type="term" value="F:FAD binding"/>
    <property type="evidence" value="ECO:0007669"/>
    <property type="project" value="TreeGrafter"/>
</dbReference>
<dbReference type="GO" id="GO:0003904">
    <property type="term" value="F:deoxyribodipyrimidine photo-lyase activity"/>
    <property type="evidence" value="ECO:0007669"/>
    <property type="project" value="TreeGrafter"/>
</dbReference>
<dbReference type="GO" id="GO:0032922">
    <property type="term" value="P:circadian regulation of gene expression"/>
    <property type="evidence" value="ECO:0007669"/>
    <property type="project" value="TreeGrafter"/>
</dbReference>
<dbReference type="PANTHER" id="PTHR11455">
    <property type="entry name" value="CRYPTOCHROME"/>
    <property type="match status" value="1"/>
</dbReference>
<dbReference type="AlphaFoldDB" id="A0A1Y1UAP3"/>
<dbReference type="InParanoid" id="A0A1Y1UAP3"/>
<comment type="cofactor">
    <cofactor evidence="4">
        <name>FAD</name>
        <dbReference type="ChEBI" id="CHEBI:57692"/>
    </cofactor>
    <text evidence="4">Binds 1 FAD per subunit.</text>
</comment>
<dbReference type="PANTHER" id="PTHR11455:SF9">
    <property type="entry name" value="CRYPTOCHROME CIRCADIAN CLOCK 5 ISOFORM X1"/>
    <property type="match status" value="1"/>
</dbReference>
<dbReference type="Proteomes" id="UP000193218">
    <property type="component" value="Unassembled WGS sequence"/>
</dbReference>
<dbReference type="InterPro" id="IPR006050">
    <property type="entry name" value="DNA_photolyase_N"/>
</dbReference>
<feature type="domain" description="Photolyase/cryptochrome alpha/beta" evidence="7">
    <location>
        <begin position="5"/>
        <end position="138"/>
    </location>
</feature>
<evidence type="ECO:0000313" key="8">
    <source>
        <dbReference type="EMBL" id="ORX34577.1"/>
    </source>
</evidence>
<comment type="caution">
    <text evidence="8">The sequence shown here is derived from an EMBL/GenBank/DDBJ whole genome shotgun (WGS) entry which is preliminary data.</text>
</comment>
<keyword evidence="3 4" id="KW-0274">FAD</keyword>
<feature type="region of interest" description="Disordered" evidence="6">
    <location>
        <begin position="167"/>
        <end position="193"/>
    </location>
</feature>
<evidence type="ECO:0000256" key="2">
    <source>
        <dbReference type="ARBA" id="ARBA00022630"/>
    </source>
</evidence>
<dbReference type="Gene3D" id="1.10.579.10">
    <property type="entry name" value="DNA Cyclobutane Dipyrimidine Photolyase, subunit A, domain 3"/>
    <property type="match status" value="1"/>
</dbReference>
<dbReference type="OrthoDB" id="435881at2759"/>
<reference evidence="8 9" key="1">
    <citation type="submission" date="2017-03" db="EMBL/GenBank/DDBJ databases">
        <title>Widespread Adenine N6-methylation of Active Genes in Fungi.</title>
        <authorList>
            <consortium name="DOE Joint Genome Institute"/>
            <person name="Mondo S.J."/>
            <person name="Dannebaum R.O."/>
            <person name="Kuo R.C."/>
            <person name="Louie K.B."/>
            <person name="Bewick A.J."/>
            <person name="Labutti K."/>
            <person name="Haridas S."/>
            <person name="Kuo A."/>
            <person name="Salamov A."/>
            <person name="Ahrendt S.R."/>
            <person name="Lau R."/>
            <person name="Bowen B.P."/>
            <person name="Lipzen A."/>
            <person name="Sullivan W."/>
            <person name="Andreopoulos W.B."/>
            <person name="Clum A."/>
            <person name="Lindquist E."/>
            <person name="Daum C."/>
            <person name="Northen T.R."/>
            <person name="Ramamoorthy G."/>
            <person name="Schmitz R.J."/>
            <person name="Gryganskyi A."/>
            <person name="Culley D."/>
            <person name="Magnuson J."/>
            <person name="James T.Y."/>
            <person name="O'Malley M.A."/>
            <person name="Stajich J.E."/>
            <person name="Spatafora J.W."/>
            <person name="Visel A."/>
            <person name="Grigoriev I.V."/>
        </authorList>
    </citation>
    <scope>NUCLEOTIDE SEQUENCE [LARGE SCALE GENOMIC DNA]</scope>
    <source>
        <strain evidence="8 9">NRRL Y-17943</strain>
    </source>
</reference>
<feature type="site" description="Electron transfer via tryptophanyl radical" evidence="5">
    <location>
        <position position="432"/>
    </location>
</feature>
<protein>
    <submittedName>
        <fullName evidence="8">FAD binding domain of DNA photolyase-domain-containing protein</fullName>
    </submittedName>
</protein>
<dbReference type="Pfam" id="PF03441">
    <property type="entry name" value="FAD_binding_7"/>
    <property type="match status" value="1"/>
</dbReference>
<evidence type="ECO:0000256" key="5">
    <source>
        <dbReference type="PIRSR" id="PIRSR602081-2"/>
    </source>
</evidence>
<feature type="site" description="Electron transfer via tryptophanyl radical" evidence="5">
    <location>
        <position position="357"/>
    </location>
</feature>
<dbReference type="EMBL" id="NBSH01000014">
    <property type="protein sequence ID" value="ORX34577.1"/>
    <property type="molecule type" value="Genomic_DNA"/>
</dbReference>
<dbReference type="InterPro" id="IPR002081">
    <property type="entry name" value="Cryptochrome/DNA_photolyase_1"/>
</dbReference>
<dbReference type="SUPFAM" id="SSF48173">
    <property type="entry name" value="Cryptochrome/photolyase FAD-binding domain"/>
    <property type="match status" value="1"/>
</dbReference>
<name>A0A1Y1UAP3_9TREE</name>
<dbReference type="Gene3D" id="1.25.40.80">
    <property type="match status" value="1"/>
</dbReference>
<dbReference type="Gene3D" id="3.40.50.620">
    <property type="entry name" value="HUPs"/>
    <property type="match status" value="1"/>
</dbReference>
<feature type="site" description="Electron transfer via tryptophanyl radical" evidence="5">
    <location>
        <position position="455"/>
    </location>
</feature>
<dbReference type="GO" id="GO:0005634">
    <property type="term" value="C:nucleus"/>
    <property type="evidence" value="ECO:0007669"/>
    <property type="project" value="TreeGrafter"/>
</dbReference>
<dbReference type="RefSeq" id="XP_021868840.1">
    <property type="nucleotide sequence ID" value="XM_022012059.1"/>
</dbReference>
<keyword evidence="2 4" id="KW-0285">Flavoprotein</keyword>
<dbReference type="GO" id="GO:0003677">
    <property type="term" value="F:DNA binding"/>
    <property type="evidence" value="ECO:0007669"/>
    <property type="project" value="TreeGrafter"/>
</dbReference>
<dbReference type="GO" id="GO:0005737">
    <property type="term" value="C:cytoplasm"/>
    <property type="evidence" value="ECO:0007669"/>
    <property type="project" value="TreeGrafter"/>
</dbReference>
<feature type="binding site" evidence="4">
    <location>
        <begin position="280"/>
        <end position="284"/>
    </location>
    <ligand>
        <name>FAD</name>
        <dbReference type="ChEBI" id="CHEBI:57692"/>
    </ligand>
</feature>
<sequence length="622" mass="71135">MPAEARAIYWFRTDLRITDSPALTKCLAIPNLKSVNFAWCWDPNYIYGHRVGLNRFSFLLESMQSLSDELTKVNKSQKLQVVRGPPEKVLPIMWESWGITHLVFEKDANEYAKVRDARIKKLAEEKGVEVIEVHGRHLYDPEQVVKVNGNKPTMTLHQWQGVAQKIGKIPRPSETPKKLPDPNSTDLKHSKKDEKYKWPGEDLNAEIRTGKDTCYDRMSGPKGDYSVPTMTEMGFSDATTTIKGGTVEGHKRLDTFLGNPEDVATFSKPHTAPTSLEPSTTLLSPYIKFGCIGIRELWWGCKDVIEEWSKTGKGKKTSEPENMFGQLEFRDMYAAAETAQENFQQIRGNAVCRYIDWALQNQYNDKGDLILPRPRDDDEEAEERFAAWREGRTGFPWIDACMRQLKHEGWIHHLARHSVACFLTRGQCYISWERGMEVFDEWLIDWDPASNPGNWMWLSCSAFFAQYYRVYGLVSWPAKTDKHGELVRKYCPELKDFPDKYIYSPHLAPESVQKSSNCIIGKDYPFPILDEHVEKDRCIARLKDAYAVGLHGDAKEVLEGTAKQMLEDKHAETGAGEVKSDKEKKDLKAAEKRKRSGDGNIEDWTTKKQGKKGLGPVEKRDG</sequence>
<dbReference type="SUPFAM" id="SSF52425">
    <property type="entry name" value="Cryptochrome/photolyase, N-terminal domain"/>
    <property type="match status" value="1"/>
</dbReference>
<accession>A0A1Y1UAP3</accession>
<dbReference type="InterPro" id="IPR014729">
    <property type="entry name" value="Rossmann-like_a/b/a_fold"/>
</dbReference>
<dbReference type="GeneID" id="33553867"/>
<dbReference type="InterPro" id="IPR005101">
    <property type="entry name" value="Cryptochr/Photolyase_FAD-bd"/>
</dbReference>
<evidence type="ECO:0000256" key="4">
    <source>
        <dbReference type="PIRSR" id="PIRSR602081-1"/>
    </source>
</evidence>
<dbReference type="STRING" id="4999.A0A1Y1UAP3"/>
<proteinExistence type="inferred from homology"/>
<evidence type="ECO:0000256" key="3">
    <source>
        <dbReference type="ARBA" id="ARBA00022827"/>
    </source>
</evidence>
<comment type="similarity">
    <text evidence="1">Belongs to the DNA photolyase class-1 family.</text>
</comment>
<feature type="compositionally biased region" description="Basic and acidic residues" evidence="6">
    <location>
        <begin position="568"/>
        <end position="590"/>
    </location>
</feature>
<organism evidence="8 9">
    <name type="scientific">Kockovaella imperatae</name>
    <dbReference type="NCBI Taxonomy" id="4999"/>
    <lineage>
        <taxon>Eukaryota</taxon>
        <taxon>Fungi</taxon>
        <taxon>Dikarya</taxon>
        <taxon>Basidiomycota</taxon>
        <taxon>Agaricomycotina</taxon>
        <taxon>Tremellomycetes</taxon>
        <taxon>Tremellales</taxon>
        <taxon>Cuniculitremaceae</taxon>
        <taxon>Kockovaella</taxon>
    </lineage>
</organism>
<gene>
    <name evidence="8" type="ORF">BD324DRAFT_161214</name>
</gene>
<feature type="binding site" evidence="4">
    <location>
        <begin position="326"/>
        <end position="333"/>
    </location>
    <ligand>
        <name>FAD</name>
        <dbReference type="ChEBI" id="CHEBI:57692"/>
    </ligand>
</feature>
<dbReference type="InterPro" id="IPR036134">
    <property type="entry name" value="Crypto/Photolyase_FAD-like_sf"/>
</dbReference>
<feature type="binding site" evidence="4">
    <location>
        <begin position="445"/>
        <end position="447"/>
    </location>
    <ligand>
        <name>FAD</name>
        <dbReference type="ChEBI" id="CHEBI:57692"/>
    </ligand>
</feature>
<dbReference type="PROSITE" id="PS51645">
    <property type="entry name" value="PHR_CRY_ALPHA_BETA"/>
    <property type="match status" value="1"/>
</dbReference>
<evidence type="ECO:0000256" key="6">
    <source>
        <dbReference type="SAM" id="MobiDB-lite"/>
    </source>
</evidence>
<dbReference type="GO" id="GO:0043153">
    <property type="term" value="P:entrainment of circadian clock by photoperiod"/>
    <property type="evidence" value="ECO:0007669"/>
    <property type="project" value="TreeGrafter"/>
</dbReference>
<feature type="compositionally biased region" description="Basic and acidic residues" evidence="6">
    <location>
        <begin position="174"/>
        <end position="193"/>
    </location>
</feature>
<evidence type="ECO:0000313" key="9">
    <source>
        <dbReference type="Proteomes" id="UP000193218"/>
    </source>
</evidence>